<dbReference type="Proteomes" id="UP000285820">
    <property type="component" value="Unassembled WGS sequence"/>
</dbReference>
<dbReference type="Gene3D" id="1.10.10.10">
    <property type="entry name" value="Winged helix-like DNA-binding domain superfamily/Winged helix DNA-binding domain"/>
    <property type="match status" value="1"/>
</dbReference>
<evidence type="ECO:0000259" key="4">
    <source>
        <dbReference type="PROSITE" id="PS50987"/>
    </source>
</evidence>
<evidence type="ECO:0000313" key="19">
    <source>
        <dbReference type="Proteomes" id="UP000283701"/>
    </source>
</evidence>
<dbReference type="EMBL" id="QSKW01000039">
    <property type="protein sequence ID" value="RHE91708.1"/>
    <property type="molecule type" value="Genomic_DNA"/>
</dbReference>
<dbReference type="EMBL" id="CYXX01000001">
    <property type="protein sequence ID" value="CUM73873.1"/>
    <property type="molecule type" value="Genomic_DNA"/>
</dbReference>
<dbReference type="CDD" id="cd00090">
    <property type="entry name" value="HTH_ARSR"/>
    <property type="match status" value="1"/>
</dbReference>
<dbReference type="GO" id="GO:0003700">
    <property type="term" value="F:DNA-binding transcription factor activity"/>
    <property type="evidence" value="ECO:0007669"/>
    <property type="project" value="InterPro"/>
</dbReference>
<dbReference type="EMBL" id="QRTF01000013">
    <property type="protein sequence ID" value="RGQ50043.1"/>
    <property type="molecule type" value="Genomic_DNA"/>
</dbReference>
<reference evidence="14" key="2">
    <citation type="submission" date="2015-05" db="EMBL/GenBank/DDBJ databases">
        <authorList>
            <consortium name="Pathogen Informatics"/>
        </authorList>
    </citation>
    <scope>NUCLEOTIDE SEQUENCE [LARGE SCALE GENOMIC DNA]</scope>
    <source>
        <strain evidence="7 15">2789STDY5608835</strain>
        <strain evidence="6 16">2789STDY5608887</strain>
        <strain evidence="14">L1-83</strain>
    </source>
</reference>
<dbReference type="Proteomes" id="UP000283701">
    <property type="component" value="Unassembled WGS sequence"/>
</dbReference>
<keyword evidence="3" id="KW-0804">Transcription</keyword>
<dbReference type="InterPro" id="IPR001845">
    <property type="entry name" value="HTH_ArsR_DNA-bd_dom"/>
</dbReference>
<evidence type="ECO:0000313" key="11">
    <source>
        <dbReference type="EMBL" id="RHD05452.1"/>
    </source>
</evidence>
<evidence type="ECO:0000313" key="20">
    <source>
        <dbReference type="Proteomes" id="UP000283738"/>
    </source>
</evidence>
<evidence type="ECO:0000313" key="17">
    <source>
        <dbReference type="Proteomes" id="UP000266391"/>
    </source>
</evidence>
<evidence type="ECO:0000313" key="21">
    <source>
        <dbReference type="Proteomes" id="UP000285820"/>
    </source>
</evidence>
<dbReference type="SMART" id="SM00418">
    <property type="entry name" value="HTH_ARSR"/>
    <property type="match status" value="1"/>
</dbReference>
<feature type="domain" description="HTH arsR-type" evidence="4">
    <location>
        <begin position="27"/>
        <end position="119"/>
    </location>
</feature>
<sequence>MAINDVEHCETCEIHEDKIKQVSEHMPDEDELYDLAELFKIFGDSTRIRILYVLFESEVCVCDLAEMLHMNQSAISHQLKILKQAKLVTGRREGKSVIYSLADEHVRTIIDQGREHIEE</sequence>
<organism evidence="5 14">
    <name type="scientific">Roseburia inulinivorans</name>
    <dbReference type="NCBI Taxonomy" id="360807"/>
    <lineage>
        <taxon>Bacteria</taxon>
        <taxon>Bacillati</taxon>
        <taxon>Bacillota</taxon>
        <taxon>Clostridia</taxon>
        <taxon>Lachnospirales</taxon>
        <taxon>Lachnospiraceae</taxon>
        <taxon>Roseburia</taxon>
    </lineage>
</organism>
<dbReference type="SUPFAM" id="SSF46785">
    <property type="entry name" value="Winged helix' DNA-binding domain"/>
    <property type="match status" value="1"/>
</dbReference>
<evidence type="ECO:0000313" key="16">
    <source>
        <dbReference type="Proteomes" id="UP000095453"/>
    </source>
</evidence>
<dbReference type="EMBL" id="QSIQ01000003">
    <property type="protein sequence ID" value="RHD05452.1"/>
    <property type="molecule type" value="Genomic_DNA"/>
</dbReference>
<dbReference type="GeneID" id="75164256"/>
<dbReference type="PRINTS" id="PR00778">
    <property type="entry name" value="HTHARSR"/>
</dbReference>
<dbReference type="Proteomes" id="UP000266391">
    <property type="component" value="Unassembled WGS sequence"/>
</dbReference>
<evidence type="ECO:0000313" key="14">
    <source>
        <dbReference type="Proteomes" id="UP000049828"/>
    </source>
</evidence>
<evidence type="ECO:0000313" key="6">
    <source>
        <dbReference type="EMBL" id="CUM73873.1"/>
    </source>
</evidence>
<dbReference type="EMBL" id="CYYR01000025">
    <property type="protein sequence ID" value="CUO37093.1"/>
    <property type="molecule type" value="Genomic_DNA"/>
</dbReference>
<dbReference type="PANTHER" id="PTHR43132">
    <property type="entry name" value="ARSENICAL RESISTANCE OPERON REPRESSOR ARSR-RELATED"/>
    <property type="match status" value="1"/>
</dbReference>
<evidence type="ECO:0000256" key="2">
    <source>
        <dbReference type="ARBA" id="ARBA00023125"/>
    </source>
</evidence>
<dbReference type="RefSeq" id="WP_007885283.1">
    <property type="nucleotide sequence ID" value="NZ_CABJFX010000002.1"/>
</dbReference>
<dbReference type="EMBL" id="QSFX01000002">
    <property type="protein sequence ID" value="RHA91181.1"/>
    <property type="molecule type" value="Genomic_DNA"/>
</dbReference>
<dbReference type="InterPro" id="IPR036388">
    <property type="entry name" value="WH-like_DNA-bd_sf"/>
</dbReference>
<reference evidence="5" key="1">
    <citation type="submission" date="2015-05" db="EMBL/GenBank/DDBJ databases">
        <authorList>
            <person name="Wang D.B."/>
            <person name="Wang M."/>
        </authorList>
    </citation>
    <scope>NUCLEOTIDE SEQUENCE [LARGE SCALE GENOMIC DNA]</scope>
    <source>
        <strain evidence="5">L1-83</strain>
    </source>
</reference>
<dbReference type="EMBL" id="QRHP01000001">
    <property type="protein sequence ID" value="RHF87501.1"/>
    <property type="molecule type" value="Genomic_DNA"/>
</dbReference>
<evidence type="ECO:0000313" key="10">
    <source>
        <dbReference type="EMBL" id="RHA91181.1"/>
    </source>
</evidence>
<dbReference type="EMBL" id="CVRS01000117">
    <property type="protein sequence ID" value="CRL43162.1"/>
    <property type="molecule type" value="Genomic_DNA"/>
</dbReference>
<evidence type="ECO:0000313" key="18">
    <source>
        <dbReference type="Proteomes" id="UP000283492"/>
    </source>
</evidence>
<keyword evidence="14" id="KW-1185">Reference proteome</keyword>
<evidence type="ECO:0000313" key="9">
    <source>
        <dbReference type="EMBL" id="RGR66858.1"/>
    </source>
</evidence>
<dbReference type="GO" id="GO:0003677">
    <property type="term" value="F:DNA binding"/>
    <property type="evidence" value="ECO:0007669"/>
    <property type="project" value="UniProtKB-KW"/>
</dbReference>
<dbReference type="InterPro" id="IPR051011">
    <property type="entry name" value="Metal_resp_trans_reg"/>
</dbReference>
<dbReference type="OrthoDB" id="9794330at2"/>
<dbReference type="PANTHER" id="PTHR43132:SF6">
    <property type="entry name" value="HTH-TYPE TRANSCRIPTIONAL REPRESSOR CZRA"/>
    <property type="match status" value="1"/>
</dbReference>
<accession>A0A0M6WZJ8</accession>
<evidence type="ECO:0000256" key="1">
    <source>
        <dbReference type="ARBA" id="ARBA00023015"/>
    </source>
</evidence>
<evidence type="ECO:0000313" key="8">
    <source>
        <dbReference type="EMBL" id="RGQ50043.1"/>
    </source>
</evidence>
<evidence type="ECO:0000313" key="15">
    <source>
        <dbReference type="Proteomes" id="UP000095395"/>
    </source>
</evidence>
<dbReference type="Proteomes" id="UP000286271">
    <property type="component" value="Unassembled WGS sequence"/>
</dbReference>
<keyword evidence="2" id="KW-0238">DNA-binding</keyword>
<evidence type="ECO:0000256" key="3">
    <source>
        <dbReference type="ARBA" id="ARBA00023163"/>
    </source>
</evidence>
<dbReference type="NCBIfam" id="NF033788">
    <property type="entry name" value="HTH_metalloreg"/>
    <property type="match status" value="1"/>
</dbReference>
<dbReference type="AlphaFoldDB" id="A0A0M6WZJ8"/>
<dbReference type="Proteomes" id="UP000049828">
    <property type="component" value="Unassembled WGS sequence"/>
</dbReference>
<gene>
    <name evidence="6" type="primary">ziaR</name>
    <name evidence="13" type="ORF">DW654_01720</name>
    <name evidence="12" type="ORF">DW707_16440</name>
    <name evidence="11" type="ORF">DW813_03705</name>
    <name evidence="10" type="ORF">DW914_02125</name>
    <name evidence="9" type="ORF">DWY29_12020</name>
    <name evidence="8" type="ORF">DWY96_07655</name>
    <name evidence="7" type="ORF">ERS852392_02963</name>
    <name evidence="6" type="ORF">ERS852444_00268</name>
    <name evidence="5" type="ORF">RIL183_08531</name>
</gene>
<name>A0A0M6WZJ8_9FIRM</name>
<dbReference type="InterPro" id="IPR011991">
    <property type="entry name" value="ArsR-like_HTH"/>
</dbReference>
<dbReference type="EMBL" id="QRUN01000018">
    <property type="protein sequence ID" value="RGR66858.1"/>
    <property type="molecule type" value="Genomic_DNA"/>
</dbReference>
<dbReference type="Pfam" id="PF01022">
    <property type="entry name" value="HTH_5"/>
    <property type="match status" value="1"/>
</dbReference>
<evidence type="ECO:0000313" key="5">
    <source>
        <dbReference type="EMBL" id="CRL43162.1"/>
    </source>
</evidence>
<dbReference type="Proteomes" id="UP000283492">
    <property type="component" value="Unassembled WGS sequence"/>
</dbReference>
<dbReference type="PROSITE" id="PS50987">
    <property type="entry name" value="HTH_ARSR_2"/>
    <property type="match status" value="1"/>
</dbReference>
<proteinExistence type="predicted"/>
<evidence type="ECO:0000313" key="22">
    <source>
        <dbReference type="Proteomes" id="UP000286271"/>
    </source>
</evidence>
<dbReference type="Proteomes" id="UP000095395">
    <property type="component" value="Unassembled WGS sequence"/>
</dbReference>
<keyword evidence="1" id="KW-0805">Transcription regulation</keyword>
<evidence type="ECO:0000313" key="13">
    <source>
        <dbReference type="EMBL" id="RHF87501.1"/>
    </source>
</evidence>
<dbReference type="InterPro" id="IPR036390">
    <property type="entry name" value="WH_DNA-bd_sf"/>
</dbReference>
<evidence type="ECO:0000313" key="12">
    <source>
        <dbReference type="EMBL" id="RHE91708.1"/>
    </source>
</evidence>
<evidence type="ECO:0000313" key="7">
    <source>
        <dbReference type="EMBL" id="CUO37093.1"/>
    </source>
</evidence>
<dbReference type="Proteomes" id="UP000283738">
    <property type="component" value="Unassembled WGS sequence"/>
</dbReference>
<dbReference type="Proteomes" id="UP000095453">
    <property type="component" value="Unassembled WGS sequence"/>
</dbReference>
<dbReference type="STRING" id="360807.ERS852392_02963"/>
<protein>
    <submittedName>
        <fullName evidence="5">ArsR family transcriptional regulator</fullName>
    </submittedName>
    <submittedName>
        <fullName evidence="6">Transcriptional repressor smtB homolog</fullName>
    </submittedName>
</protein>
<reference evidence="17 18" key="3">
    <citation type="submission" date="2018-08" db="EMBL/GenBank/DDBJ databases">
        <title>A genome reference for cultivated species of the human gut microbiota.</title>
        <authorList>
            <person name="Zou Y."/>
            <person name="Xue W."/>
            <person name="Luo G."/>
        </authorList>
    </citation>
    <scope>NUCLEOTIDE SEQUENCE [LARGE SCALE GENOMIC DNA]</scope>
    <source>
        <strain evidence="9 21">AF24-4</strain>
        <strain evidence="8 20">AF28-15</strain>
        <strain evidence="13 19">AM23-23AC</strain>
        <strain evidence="12 22">AM27-11</strain>
        <strain evidence="11 17">AM32-8LB</strain>
        <strain evidence="10 18">AM42-1AC</strain>
    </source>
</reference>